<dbReference type="Pfam" id="PF01943">
    <property type="entry name" value="Polysacc_synt"/>
    <property type="match status" value="1"/>
</dbReference>
<feature type="transmembrane region" description="Helical" evidence="6">
    <location>
        <begin position="361"/>
        <end position="382"/>
    </location>
</feature>
<feature type="transmembrane region" description="Helical" evidence="6">
    <location>
        <begin position="176"/>
        <end position="196"/>
    </location>
</feature>
<keyword evidence="5 6" id="KW-0472">Membrane</keyword>
<reference evidence="7 8" key="1">
    <citation type="submission" date="2016-11" db="EMBL/GenBank/DDBJ databases">
        <title>Networking in microbes: conjugative elements and plasmids in the genus Alteromonas.</title>
        <authorList>
            <person name="Lopez-Perez M."/>
            <person name="Ramon-Marco N."/>
            <person name="Rodriguez-Valera F."/>
        </authorList>
    </citation>
    <scope>NUCLEOTIDE SEQUENCE [LARGE SCALE GENOMIC DNA]</scope>
    <source>
        <strain evidence="7 8">CP48</strain>
    </source>
</reference>
<keyword evidence="3 6" id="KW-0812">Transmembrane</keyword>
<feature type="transmembrane region" description="Helical" evidence="6">
    <location>
        <begin position="86"/>
        <end position="107"/>
    </location>
</feature>
<protein>
    <submittedName>
        <fullName evidence="7">Lipopolysaccharide biosynthesis protein</fullName>
    </submittedName>
</protein>
<dbReference type="GO" id="GO:0009246">
    <property type="term" value="P:enterobacterial common antigen biosynthetic process"/>
    <property type="evidence" value="ECO:0007669"/>
    <property type="project" value="InterPro"/>
</dbReference>
<gene>
    <name evidence="7" type="ORF">BM524_15930</name>
</gene>
<feature type="transmembrane region" description="Helical" evidence="6">
    <location>
        <begin position="217"/>
        <end position="238"/>
    </location>
</feature>
<feature type="transmembrane region" description="Helical" evidence="6">
    <location>
        <begin position="119"/>
        <end position="139"/>
    </location>
</feature>
<feature type="transmembrane region" description="Helical" evidence="6">
    <location>
        <begin position="394"/>
        <end position="414"/>
    </location>
</feature>
<evidence type="ECO:0000256" key="5">
    <source>
        <dbReference type="ARBA" id="ARBA00023136"/>
    </source>
</evidence>
<dbReference type="Proteomes" id="UP000182101">
    <property type="component" value="Chromosome"/>
</dbReference>
<feature type="transmembrane region" description="Helical" evidence="6">
    <location>
        <begin position="258"/>
        <end position="278"/>
    </location>
</feature>
<dbReference type="EMBL" id="CP018024">
    <property type="protein sequence ID" value="APD91164.1"/>
    <property type="molecule type" value="Genomic_DNA"/>
</dbReference>
<evidence type="ECO:0000313" key="7">
    <source>
        <dbReference type="EMBL" id="APD91164.1"/>
    </source>
</evidence>
<evidence type="ECO:0000256" key="2">
    <source>
        <dbReference type="ARBA" id="ARBA00022475"/>
    </source>
</evidence>
<keyword evidence="2" id="KW-1003">Cell membrane</keyword>
<dbReference type="PANTHER" id="PTHR30250:SF30">
    <property type="entry name" value="LIPID III FLIPPASE"/>
    <property type="match status" value="1"/>
</dbReference>
<dbReference type="GO" id="GO:0005886">
    <property type="term" value="C:plasma membrane"/>
    <property type="evidence" value="ECO:0007669"/>
    <property type="project" value="UniProtKB-SubCell"/>
</dbReference>
<dbReference type="InterPro" id="IPR002797">
    <property type="entry name" value="Polysacc_synth"/>
</dbReference>
<evidence type="ECO:0000256" key="3">
    <source>
        <dbReference type="ARBA" id="ARBA00022692"/>
    </source>
</evidence>
<dbReference type="RefSeq" id="WP_071960039.1">
    <property type="nucleotide sequence ID" value="NZ_CP018024.1"/>
</dbReference>
<dbReference type="AlphaFoldDB" id="A0AAC9JCN5"/>
<dbReference type="CDD" id="cd13125">
    <property type="entry name" value="MATE_like_10"/>
    <property type="match status" value="1"/>
</dbReference>
<dbReference type="InterPro" id="IPR050833">
    <property type="entry name" value="Poly_Biosynth_Transport"/>
</dbReference>
<evidence type="ECO:0000256" key="1">
    <source>
        <dbReference type="ARBA" id="ARBA00004651"/>
    </source>
</evidence>
<dbReference type="InterPro" id="IPR044550">
    <property type="entry name" value="WzxE"/>
</dbReference>
<proteinExistence type="predicted"/>
<feature type="transmembrane region" description="Helical" evidence="6">
    <location>
        <begin position="151"/>
        <end position="170"/>
    </location>
</feature>
<dbReference type="GeneID" id="56343809"/>
<evidence type="ECO:0000313" key="8">
    <source>
        <dbReference type="Proteomes" id="UP000182101"/>
    </source>
</evidence>
<organism evidence="7 8">
    <name type="scientific">Alteromonas mediterranea</name>
    <dbReference type="NCBI Taxonomy" id="314275"/>
    <lineage>
        <taxon>Bacteria</taxon>
        <taxon>Pseudomonadati</taxon>
        <taxon>Pseudomonadota</taxon>
        <taxon>Gammaproteobacteria</taxon>
        <taxon>Alteromonadales</taxon>
        <taxon>Alteromonadaceae</taxon>
        <taxon>Alteromonas/Salinimonas group</taxon>
        <taxon>Alteromonas</taxon>
    </lineage>
</organism>
<feature type="transmembrane region" description="Helical" evidence="6">
    <location>
        <begin position="299"/>
        <end position="322"/>
    </location>
</feature>
<comment type="subcellular location">
    <subcellularLocation>
        <location evidence="1">Cell membrane</location>
        <topology evidence="1">Multi-pass membrane protein</topology>
    </subcellularLocation>
</comment>
<feature type="transmembrane region" description="Helical" evidence="6">
    <location>
        <begin position="6"/>
        <end position="32"/>
    </location>
</feature>
<sequence>MTLIKTSFLSLIATIIKLISGLIINKAVAIFIGPSGLAMIGQFQNFIQITLTLAQGAINTGVTKYSAENGKDSSTLPVLVSTATKISVTCSALVGCLVILFADVLSLKIFNSLEFESVFIVFGITVVLYVLNSLLLSFLNGLKEIKAFISINIAQSFYSLIFTTLLVIFFGLKGALFALVTNQSIVFITSLIYLKKKYGISFDVFKSKFDKKVAKKLSNFSLMALVSAVCVPGSHMIIRDFIADELTIEAAGYWQAMWYISSMYLMVITTALGTYYLPRLSEIKSRSELSAELFNGYKIILPIVSSLAFLIYLLKDIIILVLFTPKFEAMRELFAWQLLGDVLKIASWLVAYLLLAKAKTFIYVSTEIIFSISFVCLSFFFVSEYGTVGMTYSYSLNYLFYLIAISLVVRKVFFTGPQNNELLKGHHKK</sequence>
<dbReference type="PANTHER" id="PTHR30250">
    <property type="entry name" value="PST FAMILY PREDICTED COLANIC ACID TRANSPORTER"/>
    <property type="match status" value="1"/>
</dbReference>
<evidence type="ECO:0000256" key="6">
    <source>
        <dbReference type="SAM" id="Phobius"/>
    </source>
</evidence>
<feature type="transmembrane region" description="Helical" evidence="6">
    <location>
        <begin position="334"/>
        <end position="354"/>
    </location>
</feature>
<name>A0AAC9JCN5_9ALTE</name>
<keyword evidence="4 6" id="KW-1133">Transmembrane helix</keyword>
<evidence type="ECO:0000256" key="4">
    <source>
        <dbReference type="ARBA" id="ARBA00022989"/>
    </source>
</evidence>
<accession>A0AAC9JCN5</accession>